<dbReference type="SMART" id="SM00353">
    <property type="entry name" value="HLH"/>
    <property type="match status" value="1"/>
</dbReference>
<feature type="region of interest" description="Disordered" evidence="7">
    <location>
        <begin position="37"/>
        <end position="83"/>
    </location>
</feature>
<protein>
    <submittedName>
        <fullName evidence="9">Transcription factor bHLH94</fullName>
    </submittedName>
</protein>
<keyword evidence="5" id="KW-0804">Transcription</keyword>
<dbReference type="InterPro" id="IPR036638">
    <property type="entry name" value="HLH_DNA-bd_sf"/>
</dbReference>
<keyword evidence="3" id="KW-0805">Transcription regulation</keyword>
<evidence type="ECO:0000256" key="5">
    <source>
        <dbReference type="ARBA" id="ARBA00023163"/>
    </source>
</evidence>
<gene>
    <name evidence="9" type="primary">BHLH94</name>
    <name evidence="9" type="ORF">KSP40_PGU018172</name>
</gene>
<sequence>MSSYSGLEEDCWNLGLQFSQQEKNPIWNSYPPSPNLLAGTGALKEKKKTAPTETEGCGFSSKKRRRRLKRSKNKEAAENQRMSHIAVERNRRRQMKDYLSVLRSILPASYVQKNDQASIIGGAINYVKELEHLLHILEAGKQISHQNIDVTMVDSHVNLKVLSRQRPRQLLNMMVGLQNLRLTTLHLSLSTMFDMVLYSFNLKVEEDCELVSVDKVRTAVQQMMRRIQEAAGC</sequence>
<evidence type="ECO:0000256" key="7">
    <source>
        <dbReference type="SAM" id="MobiDB-lite"/>
    </source>
</evidence>
<reference evidence="9 10" key="1">
    <citation type="journal article" date="2022" name="Nat. Plants">
        <title>Genomes of leafy and leafless Platanthera orchids illuminate the evolution of mycoheterotrophy.</title>
        <authorList>
            <person name="Li M.H."/>
            <person name="Liu K.W."/>
            <person name="Li Z."/>
            <person name="Lu H.C."/>
            <person name="Ye Q.L."/>
            <person name="Zhang D."/>
            <person name="Wang J.Y."/>
            <person name="Li Y.F."/>
            <person name="Zhong Z.M."/>
            <person name="Liu X."/>
            <person name="Yu X."/>
            <person name="Liu D.K."/>
            <person name="Tu X.D."/>
            <person name="Liu B."/>
            <person name="Hao Y."/>
            <person name="Liao X.Y."/>
            <person name="Jiang Y.T."/>
            <person name="Sun W.H."/>
            <person name="Chen J."/>
            <person name="Chen Y.Q."/>
            <person name="Ai Y."/>
            <person name="Zhai J.W."/>
            <person name="Wu S.S."/>
            <person name="Zhou Z."/>
            <person name="Hsiao Y.Y."/>
            <person name="Wu W.L."/>
            <person name="Chen Y.Y."/>
            <person name="Lin Y.F."/>
            <person name="Hsu J.L."/>
            <person name="Li C.Y."/>
            <person name="Wang Z.W."/>
            <person name="Zhao X."/>
            <person name="Zhong W.Y."/>
            <person name="Ma X.K."/>
            <person name="Ma L."/>
            <person name="Huang J."/>
            <person name="Chen G.Z."/>
            <person name="Huang M.Z."/>
            <person name="Huang L."/>
            <person name="Peng D.H."/>
            <person name="Luo Y.B."/>
            <person name="Zou S.Q."/>
            <person name="Chen S.P."/>
            <person name="Lan S."/>
            <person name="Tsai W.C."/>
            <person name="Van de Peer Y."/>
            <person name="Liu Z.J."/>
        </authorList>
    </citation>
    <scope>NUCLEOTIDE SEQUENCE [LARGE SCALE GENOMIC DNA]</scope>
    <source>
        <strain evidence="9">Lor288</strain>
    </source>
</reference>
<evidence type="ECO:0000256" key="1">
    <source>
        <dbReference type="ARBA" id="ARBA00004123"/>
    </source>
</evidence>
<dbReference type="InterPro" id="IPR011598">
    <property type="entry name" value="bHLH_dom"/>
</dbReference>
<dbReference type="Gene3D" id="4.10.280.10">
    <property type="entry name" value="Helix-loop-helix DNA-binding domain"/>
    <property type="match status" value="1"/>
</dbReference>
<dbReference type="PROSITE" id="PS50888">
    <property type="entry name" value="BHLH"/>
    <property type="match status" value="1"/>
</dbReference>
<evidence type="ECO:0000313" key="10">
    <source>
        <dbReference type="Proteomes" id="UP001412067"/>
    </source>
</evidence>
<dbReference type="PANTHER" id="PTHR11969">
    <property type="entry name" value="MAX DIMERIZATION, MAD"/>
    <property type="match status" value="1"/>
</dbReference>
<dbReference type="PANTHER" id="PTHR11969:SF54">
    <property type="entry name" value="MAD-LIKE PROTEIN 1"/>
    <property type="match status" value="1"/>
</dbReference>
<comment type="caution">
    <text evidence="9">The sequence shown here is derived from an EMBL/GenBank/DDBJ whole genome shotgun (WGS) entry which is preliminary data.</text>
</comment>
<accession>A0ABR2LI64</accession>
<keyword evidence="6" id="KW-0539">Nucleus</keyword>
<evidence type="ECO:0000259" key="8">
    <source>
        <dbReference type="PROSITE" id="PS50888"/>
    </source>
</evidence>
<proteinExistence type="inferred from homology"/>
<keyword evidence="4" id="KW-0238">DNA-binding</keyword>
<dbReference type="SUPFAM" id="SSF47459">
    <property type="entry name" value="HLH, helix-loop-helix DNA-binding domain"/>
    <property type="match status" value="1"/>
</dbReference>
<organism evidence="9 10">
    <name type="scientific">Platanthera guangdongensis</name>
    <dbReference type="NCBI Taxonomy" id="2320717"/>
    <lineage>
        <taxon>Eukaryota</taxon>
        <taxon>Viridiplantae</taxon>
        <taxon>Streptophyta</taxon>
        <taxon>Embryophyta</taxon>
        <taxon>Tracheophyta</taxon>
        <taxon>Spermatophyta</taxon>
        <taxon>Magnoliopsida</taxon>
        <taxon>Liliopsida</taxon>
        <taxon>Asparagales</taxon>
        <taxon>Orchidaceae</taxon>
        <taxon>Orchidoideae</taxon>
        <taxon>Orchideae</taxon>
        <taxon>Orchidinae</taxon>
        <taxon>Platanthera</taxon>
    </lineage>
</organism>
<evidence type="ECO:0000313" key="9">
    <source>
        <dbReference type="EMBL" id="KAK8941858.1"/>
    </source>
</evidence>
<dbReference type="Proteomes" id="UP001412067">
    <property type="component" value="Unassembled WGS sequence"/>
</dbReference>
<evidence type="ECO:0000256" key="6">
    <source>
        <dbReference type="ARBA" id="ARBA00023242"/>
    </source>
</evidence>
<dbReference type="EMBL" id="JBBWWR010000019">
    <property type="protein sequence ID" value="KAK8941858.1"/>
    <property type="molecule type" value="Genomic_DNA"/>
</dbReference>
<comment type="similarity">
    <text evidence="2">Belongs to the bHLH protein family.</text>
</comment>
<feature type="domain" description="BHLH" evidence="8">
    <location>
        <begin position="79"/>
        <end position="130"/>
    </location>
</feature>
<comment type="subcellular location">
    <subcellularLocation>
        <location evidence="1">Nucleus</location>
    </subcellularLocation>
</comment>
<feature type="compositionally biased region" description="Basic residues" evidence="7">
    <location>
        <begin position="61"/>
        <end position="72"/>
    </location>
</feature>
<name>A0ABR2LI64_9ASPA</name>
<evidence type="ECO:0000256" key="4">
    <source>
        <dbReference type="ARBA" id="ARBA00023125"/>
    </source>
</evidence>
<evidence type="ECO:0000256" key="2">
    <source>
        <dbReference type="ARBA" id="ARBA00005510"/>
    </source>
</evidence>
<dbReference type="Pfam" id="PF00010">
    <property type="entry name" value="HLH"/>
    <property type="match status" value="1"/>
</dbReference>
<keyword evidence="10" id="KW-1185">Reference proteome</keyword>
<evidence type="ECO:0000256" key="3">
    <source>
        <dbReference type="ARBA" id="ARBA00023015"/>
    </source>
</evidence>